<accession>A0A6I0ICD1</accession>
<evidence type="ECO:0000313" key="2">
    <source>
        <dbReference type="Proteomes" id="UP000441522"/>
    </source>
</evidence>
<gene>
    <name evidence="1" type="ORF">GAS29_01025</name>
</gene>
<dbReference type="Proteomes" id="UP000441522">
    <property type="component" value="Unassembled WGS sequence"/>
</dbReference>
<dbReference type="EMBL" id="WCWW01000002">
    <property type="protein sequence ID" value="KAB3860207.1"/>
    <property type="molecule type" value="Genomic_DNA"/>
</dbReference>
<reference evidence="1 2" key="1">
    <citation type="journal article" date="2019" name="Nat. Med.">
        <title>A library of human gut bacterial isolates paired with longitudinal multiomics data enables mechanistic microbiome research.</title>
        <authorList>
            <person name="Poyet M."/>
            <person name="Groussin M."/>
            <person name="Gibbons S.M."/>
            <person name="Avila-Pacheco J."/>
            <person name="Jiang X."/>
            <person name="Kearney S.M."/>
            <person name="Perrotta A.R."/>
            <person name="Berdy B."/>
            <person name="Zhao S."/>
            <person name="Lieberman T.D."/>
            <person name="Swanson P.K."/>
            <person name="Smith M."/>
            <person name="Roesemann S."/>
            <person name="Alexander J.E."/>
            <person name="Rich S.A."/>
            <person name="Livny J."/>
            <person name="Vlamakis H."/>
            <person name="Clish C."/>
            <person name="Bullock K."/>
            <person name="Deik A."/>
            <person name="Scott J."/>
            <person name="Pierce K.A."/>
            <person name="Xavier R.J."/>
            <person name="Alm E.J."/>
        </authorList>
    </citation>
    <scope>NUCLEOTIDE SEQUENCE [LARGE SCALE GENOMIC DNA]</scope>
    <source>
        <strain evidence="1 2">BIOML-A5</strain>
    </source>
</reference>
<proteinExistence type="predicted"/>
<sequence length="115" mass="13626">MIKVLRNKTPIARKEHRCQFCGEVIHVGEKYNRQTNVYDGHVYDWVSHCECSKLAYELDMFDDCDEGLDGDGFIDNLTQYVYDNHYDDKIDDIAKDWQLPCYELVKKVLNELNKK</sequence>
<protein>
    <submittedName>
        <fullName evidence="1">Uncharacterized protein</fullName>
    </submittedName>
</protein>
<comment type="caution">
    <text evidence="1">The sequence shown here is derived from an EMBL/GenBank/DDBJ whole genome shotgun (WGS) entry which is preliminary data.</text>
</comment>
<dbReference type="AlphaFoldDB" id="A0A6I0ICD1"/>
<evidence type="ECO:0000313" key="1">
    <source>
        <dbReference type="EMBL" id="KAB3860207.1"/>
    </source>
</evidence>
<name>A0A6I0ICD1_PHOVU</name>
<organism evidence="1 2">
    <name type="scientific">Phocaeicola vulgatus</name>
    <name type="common">Bacteroides vulgatus</name>
    <dbReference type="NCBI Taxonomy" id="821"/>
    <lineage>
        <taxon>Bacteria</taxon>
        <taxon>Pseudomonadati</taxon>
        <taxon>Bacteroidota</taxon>
        <taxon>Bacteroidia</taxon>
        <taxon>Bacteroidales</taxon>
        <taxon>Bacteroidaceae</taxon>
        <taxon>Phocaeicola</taxon>
    </lineage>
</organism>